<dbReference type="GO" id="GO:0004519">
    <property type="term" value="F:endonuclease activity"/>
    <property type="evidence" value="ECO:0007669"/>
    <property type="project" value="UniProtKB-KW"/>
</dbReference>
<dbReference type="Pfam" id="PF02720">
    <property type="entry name" value="DUF222"/>
    <property type="match status" value="1"/>
</dbReference>
<evidence type="ECO:0000313" key="3">
    <source>
        <dbReference type="Proteomes" id="UP001499990"/>
    </source>
</evidence>
<dbReference type="EMBL" id="BAAAYL010000001">
    <property type="protein sequence ID" value="GAA3371912.1"/>
    <property type="molecule type" value="Genomic_DNA"/>
</dbReference>
<dbReference type="Proteomes" id="UP001499990">
    <property type="component" value="Unassembled WGS sequence"/>
</dbReference>
<dbReference type="RefSeq" id="WP_345036543.1">
    <property type="nucleotide sequence ID" value="NZ_BAAAYL010000001.1"/>
</dbReference>
<keyword evidence="2" id="KW-0255">Endonuclease</keyword>
<sequence>MTTSRAPGPVTPDEWAAHLSTAVPCAQTAVLLEGLDVEELSRAGMIDALGAWERHRAWLDGRQVRLLAALDTKIDEELPEGWTEQVQAEWNAAVEEVGCALKLAGSTAADRLGVARALEARHPTTLGLLEAGDISYQQAKAVTEACEVLSPEVAAQVEEAVAPKLPTLAAGATRRLLAKTVVHADPDGAAERHERRKREREMVHHPRHDGMALFGAIVPAEQAARMDAAVDAHAATFTDPCRTADQKRADALVDLILNRPTAEGEATSGGRTAAVVQVTVPLNVLLGVEGGVADLKGYGPITAGQAREIAFAEGTVWRRLITAPDTGLLIKTDPTTYKPTAETARHVIARDAHCTFPHCNQPAHRCDLDHRDPFNHHVPEAGGQTTPDNLHPLCRRHHLLKTHHPGWTVTRAPDTGVTHWTSPTGHRYEAPPHTYLE</sequence>
<keyword evidence="2" id="KW-0540">Nuclease</keyword>
<comment type="caution">
    <text evidence="2">The sequence shown here is derived from an EMBL/GenBank/DDBJ whole genome shotgun (WGS) entry which is preliminary data.</text>
</comment>
<proteinExistence type="predicted"/>
<feature type="domain" description="DUF222" evidence="1">
    <location>
        <begin position="65"/>
        <end position="351"/>
    </location>
</feature>
<dbReference type="InterPro" id="IPR003615">
    <property type="entry name" value="HNH_nuc"/>
</dbReference>
<accession>A0ABP6SA50</accession>
<dbReference type="Gene3D" id="1.10.30.50">
    <property type="match status" value="1"/>
</dbReference>
<protein>
    <submittedName>
        <fullName evidence="2">HNH endonuclease signature motif containing protein</fullName>
    </submittedName>
</protein>
<evidence type="ECO:0000313" key="2">
    <source>
        <dbReference type="EMBL" id="GAA3371912.1"/>
    </source>
</evidence>
<dbReference type="InterPro" id="IPR003870">
    <property type="entry name" value="DUF222"/>
</dbReference>
<keyword evidence="2" id="KW-0378">Hydrolase</keyword>
<evidence type="ECO:0000259" key="1">
    <source>
        <dbReference type="Pfam" id="PF02720"/>
    </source>
</evidence>
<dbReference type="CDD" id="cd00085">
    <property type="entry name" value="HNHc"/>
    <property type="match status" value="1"/>
</dbReference>
<gene>
    <name evidence="2" type="ORF">GCM10020367_24630</name>
</gene>
<reference evidence="3" key="1">
    <citation type="journal article" date="2019" name="Int. J. Syst. Evol. Microbiol.">
        <title>The Global Catalogue of Microorganisms (GCM) 10K type strain sequencing project: providing services to taxonomists for standard genome sequencing and annotation.</title>
        <authorList>
            <consortium name="The Broad Institute Genomics Platform"/>
            <consortium name="The Broad Institute Genome Sequencing Center for Infectious Disease"/>
            <person name="Wu L."/>
            <person name="Ma J."/>
        </authorList>
    </citation>
    <scope>NUCLEOTIDE SEQUENCE [LARGE SCALE GENOMIC DNA]</scope>
    <source>
        <strain evidence="3">JCM 9651</strain>
    </source>
</reference>
<organism evidence="2 3">
    <name type="scientific">Streptomyces sannanensis</name>
    <dbReference type="NCBI Taxonomy" id="285536"/>
    <lineage>
        <taxon>Bacteria</taxon>
        <taxon>Bacillati</taxon>
        <taxon>Actinomycetota</taxon>
        <taxon>Actinomycetes</taxon>
        <taxon>Kitasatosporales</taxon>
        <taxon>Streptomycetaceae</taxon>
        <taxon>Streptomyces</taxon>
    </lineage>
</organism>
<keyword evidence="3" id="KW-1185">Reference proteome</keyword>
<name>A0ABP6SA50_9ACTN</name>